<keyword evidence="2" id="KW-1185">Reference proteome</keyword>
<organism evidence="1 2">
    <name type="scientific">Acaulospora colombiana</name>
    <dbReference type="NCBI Taxonomy" id="27376"/>
    <lineage>
        <taxon>Eukaryota</taxon>
        <taxon>Fungi</taxon>
        <taxon>Fungi incertae sedis</taxon>
        <taxon>Mucoromycota</taxon>
        <taxon>Glomeromycotina</taxon>
        <taxon>Glomeromycetes</taxon>
        <taxon>Diversisporales</taxon>
        <taxon>Acaulosporaceae</taxon>
        <taxon>Acaulospora</taxon>
    </lineage>
</organism>
<dbReference type="EMBL" id="CAJVPT010000170">
    <property type="protein sequence ID" value="CAG8439892.1"/>
    <property type="molecule type" value="Genomic_DNA"/>
</dbReference>
<name>A0ACA9JWK5_9GLOM</name>
<dbReference type="Proteomes" id="UP000789525">
    <property type="component" value="Unassembled WGS sequence"/>
</dbReference>
<evidence type="ECO:0000313" key="2">
    <source>
        <dbReference type="Proteomes" id="UP000789525"/>
    </source>
</evidence>
<gene>
    <name evidence="1" type="ORF">ACOLOM_LOCUS155</name>
</gene>
<accession>A0ACA9JWK5</accession>
<evidence type="ECO:0000313" key="1">
    <source>
        <dbReference type="EMBL" id="CAG8439892.1"/>
    </source>
</evidence>
<protein>
    <submittedName>
        <fullName evidence="1">6327_t:CDS:1</fullName>
    </submittedName>
</protein>
<proteinExistence type="predicted"/>
<reference evidence="1" key="1">
    <citation type="submission" date="2021-06" db="EMBL/GenBank/DDBJ databases">
        <authorList>
            <person name="Kallberg Y."/>
            <person name="Tangrot J."/>
            <person name="Rosling A."/>
        </authorList>
    </citation>
    <scope>NUCLEOTIDE SEQUENCE</scope>
    <source>
        <strain evidence="1">CL356</strain>
    </source>
</reference>
<comment type="caution">
    <text evidence="1">The sequence shown here is derived from an EMBL/GenBank/DDBJ whole genome shotgun (WGS) entry which is preliminary data.</text>
</comment>
<sequence length="135" mass="15343">MAQWYNGSIPDIKHFFFIKSTEDLCFVEKSGRTRVYMFSSNQFRPESLQLPSNFSKVLSTPDGSCIVAFVREIAAEEGEKNDNIESDTEKINDITEFVDPVSHGSVSEDNKEGYQAHIFFYAKFGRAASKGNIYF</sequence>